<dbReference type="GO" id="GO:0009639">
    <property type="term" value="P:response to red or far red light"/>
    <property type="evidence" value="ECO:0007669"/>
    <property type="project" value="InterPro"/>
</dbReference>
<dbReference type="GO" id="GO:0005737">
    <property type="term" value="C:cytoplasm"/>
    <property type="evidence" value="ECO:0007669"/>
    <property type="project" value="TreeGrafter"/>
</dbReference>
<dbReference type="AlphaFoldDB" id="A0AAV6MET6"/>
<dbReference type="PANTHER" id="PTHR37723:SF1">
    <property type="entry name" value="PROTEIN FAR-RED-ELONGATED HYPOCOTYL 1-LIKE"/>
    <property type="match status" value="1"/>
</dbReference>
<dbReference type="EMBL" id="JAGKQH010000014">
    <property type="protein sequence ID" value="KAG6580534.1"/>
    <property type="molecule type" value="Genomic_DNA"/>
</dbReference>
<feature type="non-terminal residue" evidence="1">
    <location>
        <position position="1"/>
    </location>
</feature>
<evidence type="ECO:0000313" key="2">
    <source>
        <dbReference type="Proteomes" id="UP000685013"/>
    </source>
</evidence>
<evidence type="ECO:0000313" key="1">
    <source>
        <dbReference type="EMBL" id="KAG6580534.1"/>
    </source>
</evidence>
<comment type="caution">
    <text evidence="1">The sequence shown here is derived from an EMBL/GenBank/DDBJ whole genome shotgun (WGS) entry which is preliminary data.</text>
</comment>
<organism evidence="1 2">
    <name type="scientific">Cucurbita argyrosperma subsp. sororia</name>
    <dbReference type="NCBI Taxonomy" id="37648"/>
    <lineage>
        <taxon>Eukaryota</taxon>
        <taxon>Viridiplantae</taxon>
        <taxon>Streptophyta</taxon>
        <taxon>Embryophyta</taxon>
        <taxon>Tracheophyta</taxon>
        <taxon>Spermatophyta</taxon>
        <taxon>Magnoliopsida</taxon>
        <taxon>eudicotyledons</taxon>
        <taxon>Gunneridae</taxon>
        <taxon>Pentapetalae</taxon>
        <taxon>rosids</taxon>
        <taxon>fabids</taxon>
        <taxon>Cucurbitales</taxon>
        <taxon>Cucurbitaceae</taxon>
        <taxon>Cucurbiteae</taxon>
        <taxon>Cucurbita</taxon>
    </lineage>
</organism>
<dbReference type="InterPro" id="IPR037766">
    <property type="entry name" value="FHY1"/>
</dbReference>
<dbReference type="Proteomes" id="UP000685013">
    <property type="component" value="Chromosome 14"/>
</dbReference>
<reference evidence="1 2" key="1">
    <citation type="journal article" date="2021" name="Hortic Res">
        <title>The domestication of Cucurbita argyrosperma as revealed by the genome of its wild relative.</title>
        <authorList>
            <person name="Barrera-Redondo J."/>
            <person name="Sanchez-de la Vega G."/>
            <person name="Aguirre-Liguori J.A."/>
            <person name="Castellanos-Morales G."/>
            <person name="Gutierrez-Guerrero Y.T."/>
            <person name="Aguirre-Dugua X."/>
            <person name="Aguirre-Planter E."/>
            <person name="Tenaillon M.I."/>
            <person name="Lira-Saade R."/>
            <person name="Eguiarte L.E."/>
        </authorList>
    </citation>
    <scope>NUCLEOTIDE SEQUENCE [LARGE SCALE GENOMIC DNA]</scope>
    <source>
        <strain evidence="1">JBR-2021</strain>
    </source>
</reference>
<dbReference type="GO" id="GO:0061608">
    <property type="term" value="F:nuclear import signal receptor activity"/>
    <property type="evidence" value="ECO:0007669"/>
    <property type="project" value="TreeGrafter"/>
</dbReference>
<sequence length="344" mass="38423">MRVMGLGGTNEATFSCHPRELQMDVSNSDSMVRTNGNNRDYPARAAQASVTPISQRFFPPLFPVLLDFISGFVGLDLSLHLIDFIVFGIEMEEKKQNPAEINSFYVISKLQTNPFDLNKKRKLPAEHLGLPSPKHKHCNEGFPSKLAFLYDGFPETEHMNVQLIKGSANVLRFDDGSSPESAKDSNSFCEESDSATSVFHGAKFELNQACTYDSSSTQCMSFGGASSESTHFSVESSTAMESSSTEQEVAFASGENRIETVHKVQEHLLELDSREDYDFAEYGHDETEQCTDQELEDLFYSNGLDPNAYILSSGRWTVNHEAQSSARAPTIDQEFEQYFSMLML</sequence>
<name>A0AAV6MET6_9ROSI</name>
<protein>
    <submittedName>
        <fullName evidence="1">Protein FAR-RED ELONGATED HYPOCOTYL 1</fullName>
    </submittedName>
</protein>
<dbReference type="GO" id="GO:0016607">
    <property type="term" value="C:nuclear speck"/>
    <property type="evidence" value="ECO:0007669"/>
    <property type="project" value="TreeGrafter"/>
</dbReference>
<proteinExistence type="predicted"/>
<keyword evidence="2" id="KW-1185">Reference proteome</keyword>
<accession>A0AAV6MET6</accession>
<dbReference type="PANTHER" id="PTHR37723">
    <property type="entry name" value="PROTEIN FAR-RED ELONGATED HYPOCOTYL 1"/>
    <property type="match status" value="1"/>
</dbReference>
<gene>
    <name evidence="1" type="primary">FHY1-1</name>
    <name evidence="1" type="ORF">SDJN03_20536</name>
</gene>
<dbReference type="GO" id="GO:0051457">
    <property type="term" value="P:maintenance of protein location in nucleus"/>
    <property type="evidence" value="ECO:0007669"/>
    <property type="project" value="TreeGrafter"/>
</dbReference>